<keyword evidence="7" id="KW-0132">Cell division</keyword>
<evidence type="ECO:0000256" key="8">
    <source>
        <dbReference type="ARBA" id="ARBA00022701"/>
    </source>
</evidence>
<keyword evidence="9" id="KW-0498">Mitosis</keyword>
<dbReference type="GO" id="GO:0051301">
    <property type="term" value="P:cell division"/>
    <property type="evidence" value="ECO:0007669"/>
    <property type="project" value="UniProtKB-KW"/>
</dbReference>
<evidence type="ECO:0000256" key="2">
    <source>
        <dbReference type="ARBA" id="ARBA00004186"/>
    </source>
</evidence>
<evidence type="ECO:0000313" key="20">
    <source>
        <dbReference type="EMBL" id="ODV66139.1"/>
    </source>
</evidence>
<dbReference type="RefSeq" id="XP_020075206.1">
    <property type="nucleotide sequence ID" value="XM_020221643.1"/>
</dbReference>
<feature type="compositionally biased region" description="Basic and acidic residues" evidence="19">
    <location>
        <begin position="137"/>
        <end position="147"/>
    </location>
</feature>
<organism evidence="20 21">
    <name type="scientific">Hyphopichia burtonii NRRL Y-1933</name>
    <dbReference type="NCBI Taxonomy" id="984485"/>
    <lineage>
        <taxon>Eukaryota</taxon>
        <taxon>Fungi</taxon>
        <taxon>Dikarya</taxon>
        <taxon>Ascomycota</taxon>
        <taxon>Saccharomycotina</taxon>
        <taxon>Pichiomycetes</taxon>
        <taxon>Debaryomycetaceae</taxon>
        <taxon>Hyphopichia</taxon>
    </lineage>
</organism>
<evidence type="ECO:0000256" key="10">
    <source>
        <dbReference type="ARBA" id="ARBA00022829"/>
    </source>
</evidence>
<dbReference type="GO" id="GO:0042729">
    <property type="term" value="C:DASH complex"/>
    <property type="evidence" value="ECO:0007669"/>
    <property type="project" value="InterPro"/>
</dbReference>
<dbReference type="GO" id="GO:0072686">
    <property type="term" value="C:mitotic spindle"/>
    <property type="evidence" value="ECO:0007669"/>
    <property type="project" value="InterPro"/>
</dbReference>
<dbReference type="OrthoDB" id="5599235at2759"/>
<dbReference type="GO" id="GO:0007059">
    <property type="term" value="P:chromosome segregation"/>
    <property type="evidence" value="ECO:0007669"/>
    <property type="project" value="UniProtKB-KW"/>
</dbReference>
<keyword evidence="13" id="KW-0206">Cytoskeleton</keyword>
<keyword evidence="21" id="KW-1185">Reference proteome</keyword>
<keyword evidence="10" id="KW-0159">Chromosome partition</keyword>
<dbReference type="Pfam" id="PF08651">
    <property type="entry name" value="DASH_Duo1"/>
    <property type="match status" value="1"/>
</dbReference>
<dbReference type="Proteomes" id="UP000095085">
    <property type="component" value="Unassembled WGS sequence"/>
</dbReference>
<dbReference type="STRING" id="984485.A0A1E4RFV8"/>
<dbReference type="PANTHER" id="PTHR28216:SF1">
    <property type="entry name" value="DASH COMPLEX SUBUNIT DUO1"/>
    <property type="match status" value="1"/>
</dbReference>
<keyword evidence="14" id="KW-0539">Nucleus</keyword>
<evidence type="ECO:0000256" key="7">
    <source>
        <dbReference type="ARBA" id="ARBA00022618"/>
    </source>
</evidence>
<evidence type="ECO:0000256" key="16">
    <source>
        <dbReference type="ARBA" id="ARBA00023328"/>
    </source>
</evidence>
<dbReference type="PANTHER" id="PTHR28216">
    <property type="entry name" value="DASH COMPLEX SUBUNIT DUO1"/>
    <property type="match status" value="1"/>
</dbReference>
<keyword evidence="6" id="KW-0963">Cytoplasm</keyword>
<evidence type="ECO:0000256" key="14">
    <source>
        <dbReference type="ARBA" id="ARBA00023242"/>
    </source>
</evidence>
<protein>
    <recommendedName>
        <fullName evidence="17">DASH complex subunit DUO1</fullName>
    </recommendedName>
    <alternativeName>
        <fullName evidence="18">Outer kinetochore protein DUO1</fullName>
    </alternativeName>
</protein>
<keyword evidence="11" id="KW-0995">Kinetochore</keyword>
<comment type="similarity">
    <text evidence="4">Belongs to the DASH complex DUO1 family.</text>
</comment>
<evidence type="ECO:0000256" key="5">
    <source>
        <dbReference type="ARBA" id="ARBA00022454"/>
    </source>
</evidence>
<evidence type="ECO:0000313" key="21">
    <source>
        <dbReference type="Proteomes" id="UP000095085"/>
    </source>
</evidence>
<evidence type="ECO:0000256" key="15">
    <source>
        <dbReference type="ARBA" id="ARBA00023306"/>
    </source>
</evidence>
<dbReference type="GO" id="GO:0000278">
    <property type="term" value="P:mitotic cell cycle"/>
    <property type="evidence" value="ECO:0007669"/>
    <property type="project" value="InterPro"/>
</dbReference>
<accession>A0A1E4RFV8</accession>
<keyword evidence="8" id="KW-0493">Microtubule</keyword>
<evidence type="ECO:0000256" key="17">
    <source>
        <dbReference type="ARBA" id="ARBA00044152"/>
    </source>
</evidence>
<feature type="region of interest" description="Disordered" evidence="19">
    <location>
        <begin position="137"/>
        <end position="165"/>
    </location>
</feature>
<keyword evidence="5" id="KW-0158">Chromosome</keyword>
<dbReference type="AlphaFoldDB" id="A0A1E4RFV8"/>
<keyword evidence="12" id="KW-0175">Coiled coil</keyword>
<dbReference type="EMBL" id="KV454543">
    <property type="protein sequence ID" value="ODV66139.1"/>
    <property type="molecule type" value="Genomic_DNA"/>
</dbReference>
<evidence type="ECO:0000256" key="12">
    <source>
        <dbReference type="ARBA" id="ARBA00023054"/>
    </source>
</evidence>
<keyword evidence="15" id="KW-0131">Cell cycle</keyword>
<comment type="subcellular location">
    <subcellularLocation>
        <location evidence="3">Chromosome</location>
        <location evidence="3">Centromere</location>
        <location evidence="3">Kinetochore</location>
    </subcellularLocation>
    <subcellularLocation>
        <location evidence="2">Cytoplasm</location>
        <location evidence="2">Cytoskeleton</location>
        <location evidence="2">Spindle</location>
    </subcellularLocation>
    <subcellularLocation>
        <location evidence="1">Nucleus</location>
    </subcellularLocation>
</comment>
<sequence length="165" mass="19116">MSANSAKRQLALEKEYQQLLKVNDTMDTLINTIQKSQVDITKTKNSANHTTILLEKWIQILSQTEFTNKVLNNPKWDGTFGVNEILNDEAQDIKIEEKLNEEQLLIDELNRLESENDHLTNTLSAKEIRENELQQRRNDLASKRQRELGLSGRNAKGISKRRPFK</sequence>
<dbReference type="GO" id="GO:0005874">
    <property type="term" value="C:microtubule"/>
    <property type="evidence" value="ECO:0007669"/>
    <property type="project" value="UniProtKB-KW"/>
</dbReference>
<gene>
    <name evidence="20" type="ORF">HYPBUDRAFT_153629</name>
</gene>
<reference evidence="21" key="1">
    <citation type="submission" date="2016-05" db="EMBL/GenBank/DDBJ databases">
        <title>Comparative genomics of biotechnologically important yeasts.</title>
        <authorList>
            <consortium name="DOE Joint Genome Institute"/>
            <person name="Riley R."/>
            <person name="Haridas S."/>
            <person name="Wolfe K.H."/>
            <person name="Lopes M.R."/>
            <person name="Hittinger C.T."/>
            <person name="Goker M."/>
            <person name="Salamov A."/>
            <person name="Wisecaver J."/>
            <person name="Long T.M."/>
            <person name="Aerts A.L."/>
            <person name="Barry K."/>
            <person name="Choi C."/>
            <person name="Clum A."/>
            <person name="Coughlan A.Y."/>
            <person name="Deshpande S."/>
            <person name="Douglass A.P."/>
            <person name="Hanson S.J."/>
            <person name="Klenk H.-P."/>
            <person name="Labutti K."/>
            <person name="Lapidus A."/>
            <person name="Lindquist E."/>
            <person name="Lipzen A."/>
            <person name="Meier-Kolthoff J.P."/>
            <person name="Ohm R.A."/>
            <person name="Otillar R.P."/>
            <person name="Pangilinan J."/>
            <person name="Peng Y."/>
            <person name="Rokas A."/>
            <person name="Rosa C.A."/>
            <person name="Scheuner C."/>
            <person name="Sibirny A.A."/>
            <person name="Slot J.C."/>
            <person name="Stielow J.B."/>
            <person name="Sun H."/>
            <person name="Kurtzman C.P."/>
            <person name="Blackwell M."/>
            <person name="Grigoriev I.V."/>
            <person name="Jeffries T.W."/>
        </authorList>
    </citation>
    <scope>NUCLEOTIDE SEQUENCE [LARGE SCALE GENOMIC DNA]</scope>
    <source>
        <strain evidence="21">NRRL Y-1933</strain>
    </source>
</reference>
<evidence type="ECO:0000256" key="11">
    <source>
        <dbReference type="ARBA" id="ARBA00022838"/>
    </source>
</evidence>
<dbReference type="InterPro" id="IPR013960">
    <property type="entry name" value="DASH_Duo1"/>
</dbReference>
<evidence type="ECO:0000256" key="9">
    <source>
        <dbReference type="ARBA" id="ARBA00022776"/>
    </source>
</evidence>
<dbReference type="GeneID" id="30996192"/>
<proteinExistence type="inferred from homology"/>
<evidence type="ECO:0000256" key="4">
    <source>
        <dbReference type="ARBA" id="ARBA00005366"/>
    </source>
</evidence>
<evidence type="ECO:0000256" key="13">
    <source>
        <dbReference type="ARBA" id="ARBA00023212"/>
    </source>
</evidence>
<evidence type="ECO:0000256" key="18">
    <source>
        <dbReference type="ARBA" id="ARBA00044358"/>
    </source>
</evidence>
<keyword evidence="16" id="KW-0137">Centromere</keyword>
<evidence type="ECO:0000256" key="1">
    <source>
        <dbReference type="ARBA" id="ARBA00004123"/>
    </source>
</evidence>
<evidence type="ECO:0000256" key="3">
    <source>
        <dbReference type="ARBA" id="ARBA00004629"/>
    </source>
</evidence>
<name>A0A1E4RFV8_9ASCO</name>
<evidence type="ECO:0000256" key="19">
    <source>
        <dbReference type="SAM" id="MobiDB-lite"/>
    </source>
</evidence>
<evidence type="ECO:0000256" key="6">
    <source>
        <dbReference type="ARBA" id="ARBA00022490"/>
    </source>
</evidence>